<sequence length="55" mass="6207">MLNKKIIENLLNLNKKDIGIKIKDMADTIKPENKNKNSQPNPPTVIFNKPHGALN</sequence>
<dbReference type="Proteomes" id="UP001228059">
    <property type="component" value="Chromosome"/>
</dbReference>
<evidence type="ECO:0000256" key="1">
    <source>
        <dbReference type="SAM" id="MobiDB-lite"/>
    </source>
</evidence>
<proteinExistence type="predicted"/>
<reference evidence="2 3" key="1">
    <citation type="submission" date="2023-05" db="EMBL/GenBank/DDBJ databases">
        <title>Complete Genome Resource of Xanthomonas oryzae pv. leersiae Strain YNJC Isolated From Plateau Japonica Rice in Southwest China.</title>
        <authorList>
            <person name="Aa X."/>
            <person name="Mei L."/>
            <person name="Liu P."/>
            <person name="Yang Y."/>
            <person name="Tang C."/>
            <person name="Zhang F."/>
            <person name="Dong C."/>
            <person name="Wang B."/>
            <person name="Chen X."/>
            <person name="Dai L."/>
        </authorList>
    </citation>
    <scope>NUCLEOTIDE SEQUENCE [LARGE SCALE GENOMIC DNA]</scope>
    <source>
        <strain evidence="2 3">YNJC</strain>
    </source>
</reference>
<dbReference type="AlphaFoldDB" id="A0AAJ6KKZ5"/>
<feature type="region of interest" description="Disordered" evidence="1">
    <location>
        <begin position="30"/>
        <end position="55"/>
    </location>
</feature>
<dbReference type="EMBL" id="CP127225">
    <property type="protein sequence ID" value="WIX06572.1"/>
    <property type="molecule type" value="Genomic_DNA"/>
</dbReference>
<name>A0AAJ6KKZ5_9XANT</name>
<protein>
    <submittedName>
        <fullName evidence="2">Uncharacterized protein</fullName>
    </submittedName>
</protein>
<accession>A0AAJ6KKZ5</accession>
<dbReference type="RefSeq" id="WP_161798570.1">
    <property type="nucleotide sequence ID" value="NZ_CP127225.1"/>
</dbReference>
<evidence type="ECO:0000313" key="2">
    <source>
        <dbReference type="EMBL" id="WIX06572.1"/>
    </source>
</evidence>
<evidence type="ECO:0000313" key="3">
    <source>
        <dbReference type="Proteomes" id="UP001228059"/>
    </source>
</evidence>
<organism evidence="2 3">
    <name type="scientific">Xanthomonas oryzae pv. leersiae</name>
    <dbReference type="NCBI Taxonomy" id="3112258"/>
    <lineage>
        <taxon>Bacteria</taxon>
        <taxon>Pseudomonadati</taxon>
        <taxon>Pseudomonadota</taxon>
        <taxon>Gammaproteobacteria</taxon>
        <taxon>Lysobacterales</taxon>
        <taxon>Lysobacteraceae</taxon>
        <taxon>Xanthomonas</taxon>
    </lineage>
</organism>
<gene>
    <name evidence="2" type="ORF">QN060_21535</name>
</gene>